<dbReference type="STRING" id="224129.A0A1W4XAP9"/>
<dbReference type="GeneID" id="108742468"/>
<sequence length="122" mass="13067">MCNDKTAFVSLVEAAGELNLADGSLTQVAARGDVKVAVQVGNMNKVIKLENTLFVPQLKTNLLSISKLVNNGHEVVFSKSQAVVKDKNGDVKLTARSDGDLFSLSTPHAHAFTTTERPDIDT</sequence>
<dbReference type="Pfam" id="PF22936">
    <property type="entry name" value="Pol_BBD"/>
    <property type="match status" value="1"/>
</dbReference>
<gene>
    <name evidence="3" type="primary">LOC108742468</name>
</gene>
<organism evidence="2 3">
    <name type="scientific">Agrilus planipennis</name>
    <name type="common">Emerald ash borer</name>
    <name type="synonym">Agrilus marcopoli</name>
    <dbReference type="NCBI Taxonomy" id="224129"/>
    <lineage>
        <taxon>Eukaryota</taxon>
        <taxon>Metazoa</taxon>
        <taxon>Ecdysozoa</taxon>
        <taxon>Arthropoda</taxon>
        <taxon>Hexapoda</taxon>
        <taxon>Insecta</taxon>
        <taxon>Pterygota</taxon>
        <taxon>Neoptera</taxon>
        <taxon>Endopterygota</taxon>
        <taxon>Coleoptera</taxon>
        <taxon>Polyphaga</taxon>
        <taxon>Elateriformia</taxon>
        <taxon>Buprestoidea</taxon>
        <taxon>Buprestidae</taxon>
        <taxon>Agrilinae</taxon>
        <taxon>Agrilus</taxon>
    </lineage>
</organism>
<dbReference type="InterPro" id="IPR054722">
    <property type="entry name" value="PolX-like_BBD"/>
</dbReference>
<dbReference type="RefSeq" id="XP_018333201.1">
    <property type="nucleotide sequence ID" value="XM_018477699.1"/>
</dbReference>
<reference evidence="3" key="1">
    <citation type="submission" date="2025-08" db="UniProtKB">
        <authorList>
            <consortium name="RefSeq"/>
        </authorList>
    </citation>
    <scope>IDENTIFICATION</scope>
    <source>
        <tissue evidence="3">Entire body</tissue>
    </source>
</reference>
<evidence type="ECO:0000313" key="2">
    <source>
        <dbReference type="Proteomes" id="UP000192223"/>
    </source>
</evidence>
<dbReference type="InParanoid" id="A0A1W4XAP9"/>
<feature type="domain" description="Retrovirus-related Pol polyprotein from transposon TNT 1-94-like beta-barrel" evidence="1">
    <location>
        <begin position="1"/>
        <end position="72"/>
    </location>
</feature>
<dbReference type="AlphaFoldDB" id="A0A1W4XAP9"/>
<name>A0A1W4XAP9_AGRPL</name>
<dbReference type="OrthoDB" id="8029976at2759"/>
<protein>
    <submittedName>
        <fullName evidence="3">Uncharacterized protein LOC108742468</fullName>
    </submittedName>
</protein>
<accession>A0A1W4XAP9</accession>
<proteinExistence type="predicted"/>
<evidence type="ECO:0000313" key="3">
    <source>
        <dbReference type="RefSeq" id="XP_018333201.1"/>
    </source>
</evidence>
<evidence type="ECO:0000259" key="1">
    <source>
        <dbReference type="Pfam" id="PF22936"/>
    </source>
</evidence>
<keyword evidence="2" id="KW-1185">Reference proteome</keyword>
<dbReference type="Proteomes" id="UP000192223">
    <property type="component" value="Unplaced"/>
</dbReference>
<dbReference type="KEGG" id="apln:108742468"/>